<evidence type="ECO:0000313" key="2">
    <source>
        <dbReference type="EMBL" id="MVT10490.1"/>
    </source>
</evidence>
<evidence type="ECO:0000256" key="1">
    <source>
        <dbReference type="SAM" id="MobiDB-lite"/>
    </source>
</evidence>
<protein>
    <submittedName>
        <fullName evidence="2">Uncharacterized protein</fullName>
    </submittedName>
</protein>
<dbReference type="EMBL" id="WRXN01000009">
    <property type="protein sequence ID" value="MVT10490.1"/>
    <property type="molecule type" value="Genomic_DNA"/>
</dbReference>
<feature type="compositionally biased region" description="Pro residues" evidence="1">
    <location>
        <begin position="24"/>
        <end position="37"/>
    </location>
</feature>
<dbReference type="PROSITE" id="PS51257">
    <property type="entry name" value="PROKAR_LIPOPROTEIN"/>
    <property type="match status" value="1"/>
</dbReference>
<dbReference type="RefSeq" id="WP_157307936.1">
    <property type="nucleotide sequence ID" value="NZ_WRXN01000009.1"/>
</dbReference>
<feature type="region of interest" description="Disordered" evidence="1">
    <location>
        <begin position="22"/>
        <end position="41"/>
    </location>
</feature>
<sequence>MKPLRFIPVVLGMLLLGASCVPPRHGPPRPPKPPRPPHGAIQFRVPESSFHQQVIAFNR</sequence>
<gene>
    <name evidence="2" type="ORF">GO493_19615</name>
</gene>
<keyword evidence="3" id="KW-1185">Reference proteome</keyword>
<name>A0A7K1U889_9BACT</name>
<dbReference type="Proteomes" id="UP000461730">
    <property type="component" value="Unassembled WGS sequence"/>
</dbReference>
<proteinExistence type="predicted"/>
<comment type="caution">
    <text evidence="2">The sequence shown here is derived from an EMBL/GenBank/DDBJ whole genome shotgun (WGS) entry which is preliminary data.</text>
</comment>
<dbReference type="AlphaFoldDB" id="A0A7K1U889"/>
<evidence type="ECO:0000313" key="3">
    <source>
        <dbReference type="Proteomes" id="UP000461730"/>
    </source>
</evidence>
<reference evidence="2 3" key="1">
    <citation type="submission" date="2019-12" db="EMBL/GenBank/DDBJ databases">
        <title>Chitinophaga sp. strain ysch24 (GDMCC 1.1355), whole genome shotgun sequence.</title>
        <authorList>
            <person name="Zhang X."/>
        </authorList>
    </citation>
    <scope>NUCLEOTIDE SEQUENCE [LARGE SCALE GENOMIC DNA]</scope>
    <source>
        <strain evidence="3">ysch24</strain>
    </source>
</reference>
<organism evidence="2 3">
    <name type="scientific">Chitinophaga tropicalis</name>
    <dbReference type="NCBI Taxonomy" id="2683588"/>
    <lineage>
        <taxon>Bacteria</taxon>
        <taxon>Pseudomonadati</taxon>
        <taxon>Bacteroidota</taxon>
        <taxon>Chitinophagia</taxon>
        <taxon>Chitinophagales</taxon>
        <taxon>Chitinophagaceae</taxon>
        <taxon>Chitinophaga</taxon>
    </lineage>
</organism>
<accession>A0A7K1U889</accession>